<dbReference type="PANTHER" id="PTHR22776">
    <property type="entry name" value="MARVEL-CONTAINING POTENTIAL LIPID RAFT-ASSOCIATED PROTEIN"/>
    <property type="match status" value="1"/>
</dbReference>
<dbReference type="Proteomes" id="UP000008909">
    <property type="component" value="Unassembled WGS sequence"/>
</dbReference>
<comment type="subcellular location">
    <subcellularLocation>
        <location evidence="1">Membrane</location>
        <topology evidence="1">Multi-pass membrane protein</topology>
    </subcellularLocation>
</comment>
<feature type="transmembrane region" description="Helical" evidence="7">
    <location>
        <begin position="107"/>
        <end position="132"/>
    </location>
</feature>
<feature type="transmembrane region" description="Helical" evidence="7">
    <location>
        <begin position="77"/>
        <end position="101"/>
    </location>
</feature>
<evidence type="ECO:0000259" key="8">
    <source>
        <dbReference type="PROSITE" id="PS51225"/>
    </source>
</evidence>
<evidence type="ECO:0000256" key="2">
    <source>
        <dbReference type="ARBA" id="ARBA00022692"/>
    </source>
</evidence>
<name>G7YUQ4_CLOSI</name>
<evidence type="ECO:0000313" key="10">
    <source>
        <dbReference type="Proteomes" id="UP000008909"/>
    </source>
</evidence>
<evidence type="ECO:0000256" key="5">
    <source>
        <dbReference type="PROSITE-ProRule" id="PRU00581"/>
    </source>
</evidence>
<evidence type="ECO:0000256" key="7">
    <source>
        <dbReference type="SAM" id="Phobius"/>
    </source>
</evidence>
<dbReference type="PANTHER" id="PTHR22776:SF49">
    <property type="entry name" value="MARVEL DOMAIN-CONTAINING PROTEIN"/>
    <property type="match status" value="1"/>
</dbReference>
<dbReference type="GO" id="GO:0016020">
    <property type="term" value="C:membrane"/>
    <property type="evidence" value="ECO:0007669"/>
    <property type="project" value="UniProtKB-SubCell"/>
</dbReference>
<feature type="region of interest" description="Disordered" evidence="6">
    <location>
        <begin position="149"/>
        <end position="191"/>
    </location>
</feature>
<sequence>MGVNSAYASTIPAVFKLVEAVLNIIIIILVAVTPTYTANPAAGWILFAAILSIVVSLFFYIIHLTNVIYKLSGPLTFIEFMCITITGVFQFVCIIVAAATAGGLGTIIATAVLHGVSFAIYGVDAFFLFALYKVHGGYLNNPSVAQPQVDSVPPQQHYQQQQQQQPPQEDQHQFDYPKFTPSMFDNPAYAQ</sequence>
<dbReference type="PROSITE" id="PS51225">
    <property type="entry name" value="MARVEL"/>
    <property type="match status" value="1"/>
</dbReference>
<evidence type="ECO:0000256" key="1">
    <source>
        <dbReference type="ARBA" id="ARBA00004141"/>
    </source>
</evidence>
<dbReference type="EMBL" id="DF144337">
    <property type="protein sequence ID" value="GAA56684.1"/>
    <property type="molecule type" value="Genomic_DNA"/>
</dbReference>
<evidence type="ECO:0000256" key="4">
    <source>
        <dbReference type="ARBA" id="ARBA00023136"/>
    </source>
</evidence>
<dbReference type="AlphaFoldDB" id="G7YUQ4"/>
<keyword evidence="3 7" id="KW-1133">Transmembrane helix</keyword>
<evidence type="ECO:0000256" key="6">
    <source>
        <dbReference type="SAM" id="MobiDB-lite"/>
    </source>
</evidence>
<proteinExistence type="predicted"/>
<reference evidence="9" key="1">
    <citation type="journal article" date="2011" name="Genome Biol.">
        <title>The draft genome of the carcinogenic human liver fluke Clonorchis sinensis.</title>
        <authorList>
            <person name="Wang X."/>
            <person name="Chen W."/>
            <person name="Huang Y."/>
            <person name="Sun J."/>
            <person name="Men J."/>
            <person name="Liu H."/>
            <person name="Luo F."/>
            <person name="Guo L."/>
            <person name="Lv X."/>
            <person name="Deng C."/>
            <person name="Zhou C."/>
            <person name="Fan Y."/>
            <person name="Li X."/>
            <person name="Huang L."/>
            <person name="Hu Y."/>
            <person name="Liang C."/>
            <person name="Hu X."/>
            <person name="Xu J."/>
            <person name="Yu X."/>
        </authorList>
    </citation>
    <scope>NUCLEOTIDE SEQUENCE [LARGE SCALE GENOMIC DNA]</scope>
    <source>
        <strain evidence="9">Henan</strain>
    </source>
</reference>
<keyword evidence="4 5" id="KW-0472">Membrane</keyword>
<keyword evidence="10" id="KW-1185">Reference proteome</keyword>
<dbReference type="InterPro" id="IPR050578">
    <property type="entry name" value="MARVEL-CKLF_proteins"/>
</dbReference>
<feature type="transmembrane region" description="Helical" evidence="7">
    <location>
        <begin position="20"/>
        <end position="38"/>
    </location>
</feature>
<keyword evidence="2 5" id="KW-0812">Transmembrane</keyword>
<dbReference type="InterPro" id="IPR008253">
    <property type="entry name" value="Marvel"/>
</dbReference>
<evidence type="ECO:0000313" key="9">
    <source>
        <dbReference type="EMBL" id="GAA56684.1"/>
    </source>
</evidence>
<feature type="domain" description="MARVEL" evidence="8">
    <location>
        <begin position="7"/>
        <end position="133"/>
    </location>
</feature>
<organism evidence="9 10">
    <name type="scientific">Clonorchis sinensis</name>
    <name type="common">Chinese liver fluke</name>
    <dbReference type="NCBI Taxonomy" id="79923"/>
    <lineage>
        <taxon>Eukaryota</taxon>
        <taxon>Metazoa</taxon>
        <taxon>Spiralia</taxon>
        <taxon>Lophotrochozoa</taxon>
        <taxon>Platyhelminthes</taxon>
        <taxon>Trematoda</taxon>
        <taxon>Digenea</taxon>
        <taxon>Opisthorchiida</taxon>
        <taxon>Opisthorchiata</taxon>
        <taxon>Opisthorchiidae</taxon>
        <taxon>Clonorchis</taxon>
    </lineage>
</organism>
<feature type="compositionally biased region" description="Low complexity" evidence="6">
    <location>
        <begin position="153"/>
        <end position="168"/>
    </location>
</feature>
<reference key="2">
    <citation type="submission" date="2011-10" db="EMBL/GenBank/DDBJ databases">
        <title>The genome and transcriptome sequence of Clonorchis sinensis provide insights into the carcinogenic liver fluke.</title>
        <authorList>
            <person name="Wang X."/>
            <person name="Huang Y."/>
            <person name="Chen W."/>
            <person name="Liu H."/>
            <person name="Guo L."/>
            <person name="Chen Y."/>
            <person name="Luo F."/>
            <person name="Zhou W."/>
            <person name="Sun J."/>
            <person name="Mao Q."/>
            <person name="Liang P."/>
            <person name="Zhou C."/>
            <person name="Tian Y."/>
            <person name="Men J."/>
            <person name="Lv X."/>
            <person name="Huang L."/>
            <person name="Zhou J."/>
            <person name="Hu Y."/>
            <person name="Li R."/>
            <person name="Zhang F."/>
            <person name="Lei H."/>
            <person name="Li X."/>
            <person name="Hu X."/>
            <person name="Liang C."/>
            <person name="Xu J."/>
            <person name="Wu Z."/>
            <person name="Yu X."/>
        </authorList>
    </citation>
    <scope>NUCLEOTIDE SEQUENCE</scope>
    <source>
        <strain>Henan</strain>
    </source>
</reference>
<protein>
    <submittedName>
        <fullName evidence="9">Marvel-containing potential lipid raft-associated protein</fullName>
    </submittedName>
</protein>
<dbReference type="Pfam" id="PF01284">
    <property type="entry name" value="MARVEL"/>
    <property type="match status" value="1"/>
</dbReference>
<feature type="transmembrane region" description="Helical" evidence="7">
    <location>
        <begin position="44"/>
        <end position="65"/>
    </location>
</feature>
<evidence type="ECO:0000256" key="3">
    <source>
        <dbReference type="ARBA" id="ARBA00022989"/>
    </source>
</evidence>
<gene>
    <name evidence="9" type="ORF">CLF_111364</name>
</gene>
<accession>G7YUQ4</accession>